<dbReference type="Pfam" id="PF02633">
    <property type="entry name" value="Creatininase"/>
    <property type="match status" value="1"/>
</dbReference>
<sequence>MLQPGLSRWIWAVCIVGIALTAAGLMWTQRGPSWANKLFLERMTWPEVHAALEGGYKTVIIPTGGTEQNGPHVTLGKHNVVVEHTSREIAKKLGNTLIAPVIRYVPEGEAAPNPTGHMLWPGTISLPDPVFQQLLEATIRSLASHGFDEILLIGDSGGNQAAQSRAATAMNLEFANTGVTVQHVSDYYESNGQIAFLKAQGFSVEQIGNHAALRDTSELLYVKAGEVGRSETPVPSGWRAGFDGRPDLATQAIGKAMILLKVNAALEQIHRKRDENS</sequence>
<dbReference type="GO" id="GO:0016811">
    <property type="term" value="F:hydrolase activity, acting on carbon-nitrogen (but not peptide) bonds, in linear amides"/>
    <property type="evidence" value="ECO:0007669"/>
    <property type="project" value="TreeGrafter"/>
</dbReference>
<evidence type="ECO:0000256" key="2">
    <source>
        <dbReference type="ARBA" id="ARBA00022723"/>
    </source>
</evidence>
<keyword evidence="6" id="KW-0812">Transmembrane</keyword>
<protein>
    <submittedName>
        <fullName evidence="7">Creatinine amidohydrolase/Fe(II)-dependent formamide hydrolase involved in riboflavin and F420 biosynthesis</fullName>
    </submittedName>
</protein>
<evidence type="ECO:0000256" key="5">
    <source>
        <dbReference type="ARBA" id="ARBA00024029"/>
    </source>
</evidence>
<accession>A0A1H2UJX2</accession>
<organism evidence="7 8">
    <name type="scientific">Ruegeria halocynthiae</name>
    <dbReference type="NCBI Taxonomy" id="985054"/>
    <lineage>
        <taxon>Bacteria</taxon>
        <taxon>Pseudomonadati</taxon>
        <taxon>Pseudomonadota</taxon>
        <taxon>Alphaproteobacteria</taxon>
        <taxon>Rhodobacterales</taxon>
        <taxon>Roseobacteraceae</taxon>
        <taxon>Ruegeria</taxon>
    </lineage>
</organism>
<feature type="transmembrane region" description="Helical" evidence="6">
    <location>
        <begin position="6"/>
        <end position="27"/>
    </location>
</feature>
<evidence type="ECO:0000256" key="6">
    <source>
        <dbReference type="SAM" id="Phobius"/>
    </source>
</evidence>
<evidence type="ECO:0000256" key="4">
    <source>
        <dbReference type="ARBA" id="ARBA00022833"/>
    </source>
</evidence>
<dbReference type="InterPro" id="IPR003785">
    <property type="entry name" value="Creatininase/forma_Hydrolase"/>
</dbReference>
<dbReference type="Gene3D" id="3.40.50.10310">
    <property type="entry name" value="Creatininase"/>
    <property type="match status" value="1"/>
</dbReference>
<keyword evidence="2" id="KW-0479">Metal-binding</keyword>
<keyword evidence="3 7" id="KW-0378">Hydrolase</keyword>
<keyword evidence="6" id="KW-0472">Membrane</keyword>
<dbReference type="EMBL" id="FNNP01000001">
    <property type="protein sequence ID" value="SDW55889.1"/>
    <property type="molecule type" value="Genomic_DNA"/>
</dbReference>
<gene>
    <name evidence="7" type="ORF">SAMN05444358_1011146</name>
</gene>
<dbReference type="InterPro" id="IPR024087">
    <property type="entry name" value="Creatininase-like_sf"/>
</dbReference>
<dbReference type="OrthoDB" id="9770329at2"/>
<evidence type="ECO:0000313" key="8">
    <source>
        <dbReference type="Proteomes" id="UP000183400"/>
    </source>
</evidence>
<evidence type="ECO:0000256" key="3">
    <source>
        <dbReference type="ARBA" id="ARBA00022801"/>
    </source>
</evidence>
<dbReference type="SUPFAM" id="SSF102215">
    <property type="entry name" value="Creatininase"/>
    <property type="match status" value="1"/>
</dbReference>
<dbReference type="AlphaFoldDB" id="A0A1H2UJX2"/>
<proteinExistence type="inferred from homology"/>
<keyword evidence="6" id="KW-1133">Transmembrane helix</keyword>
<dbReference type="Proteomes" id="UP000183400">
    <property type="component" value="Unassembled WGS sequence"/>
</dbReference>
<dbReference type="PANTHER" id="PTHR35005">
    <property type="entry name" value="3-DEHYDRO-SCYLLO-INOSOSE HYDROLASE"/>
    <property type="match status" value="1"/>
</dbReference>
<dbReference type="PANTHER" id="PTHR35005:SF1">
    <property type="entry name" value="2-AMINO-5-FORMYLAMINO-6-RIBOSYLAMINOPYRIMIDIN-4(3H)-ONE 5'-MONOPHOSPHATE DEFORMYLASE"/>
    <property type="match status" value="1"/>
</dbReference>
<dbReference type="STRING" id="985054.SAMN05444358_1011146"/>
<dbReference type="RefSeq" id="WP_074735148.1">
    <property type="nucleotide sequence ID" value="NZ_FNNP01000001.1"/>
</dbReference>
<comment type="similarity">
    <text evidence="5">Belongs to the creatininase superfamily.</text>
</comment>
<dbReference type="GO" id="GO:0046872">
    <property type="term" value="F:metal ion binding"/>
    <property type="evidence" value="ECO:0007669"/>
    <property type="project" value="UniProtKB-KW"/>
</dbReference>
<keyword evidence="4" id="KW-0862">Zinc</keyword>
<reference evidence="8" key="1">
    <citation type="submission" date="2016-10" db="EMBL/GenBank/DDBJ databases">
        <authorList>
            <person name="Varghese N."/>
            <person name="Submissions S."/>
        </authorList>
    </citation>
    <scope>NUCLEOTIDE SEQUENCE [LARGE SCALE GENOMIC DNA]</scope>
    <source>
        <strain evidence="8">DSM 27839</strain>
    </source>
</reference>
<comment type="cofactor">
    <cofactor evidence="1">
        <name>Zn(2+)</name>
        <dbReference type="ChEBI" id="CHEBI:29105"/>
    </cofactor>
</comment>
<keyword evidence="8" id="KW-1185">Reference proteome</keyword>
<dbReference type="GO" id="GO:0009231">
    <property type="term" value="P:riboflavin biosynthetic process"/>
    <property type="evidence" value="ECO:0007669"/>
    <property type="project" value="TreeGrafter"/>
</dbReference>
<evidence type="ECO:0000256" key="1">
    <source>
        <dbReference type="ARBA" id="ARBA00001947"/>
    </source>
</evidence>
<name>A0A1H2UJX2_9RHOB</name>
<evidence type="ECO:0000313" key="7">
    <source>
        <dbReference type="EMBL" id="SDW55889.1"/>
    </source>
</evidence>